<keyword evidence="1" id="KW-1133">Transmembrane helix</keyword>
<dbReference type="HOGENOM" id="CLU_133284_0_0_3"/>
<protein>
    <recommendedName>
        <fullName evidence="4">Coenzyme Q (Ubiquinone) biosynthesis protein Coq4</fullName>
    </recommendedName>
</protein>
<dbReference type="InterPro" id="IPR007715">
    <property type="entry name" value="Coq4"/>
</dbReference>
<feature type="transmembrane region" description="Helical" evidence="1">
    <location>
        <begin position="93"/>
        <end position="114"/>
    </location>
</feature>
<keyword evidence="3" id="KW-1185">Reference proteome</keyword>
<keyword evidence="1" id="KW-0472">Membrane</keyword>
<evidence type="ECO:0000313" key="3">
    <source>
        <dbReference type="Proteomes" id="UP000000268"/>
    </source>
</evidence>
<name>A8ZKV6_ACAM1</name>
<dbReference type="Pfam" id="PF05019">
    <property type="entry name" value="Coq4"/>
    <property type="match status" value="1"/>
</dbReference>
<keyword evidence="1" id="KW-0812">Transmembrane</keyword>
<keyword evidence="2" id="KW-0614">Plasmid</keyword>
<geneLocation type="plasmid" evidence="2 3">
    <name>pREB1</name>
</geneLocation>
<evidence type="ECO:0000313" key="2">
    <source>
        <dbReference type="EMBL" id="ABW31424.1"/>
    </source>
</evidence>
<proteinExistence type="predicted"/>
<dbReference type="GO" id="GO:0006744">
    <property type="term" value="P:ubiquinone biosynthetic process"/>
    <property type="evidence" value="ECO:0007669"/>
    <property type="project" value="InterPro"/>
</dbReference>
<sequence>MYRYQQQNSTQTLIEGLEEYHSCNSGLVERRNVSTAEKRFFRCHDVVHVVFGCDTTLSDEAVVKISTIFGTSIGLQVLRGYGSKESKEIYRKLGLFDIVLTTIKSIVLVPITIWHCVQMRKRWPWSNYDRYLEMPLNEIRRKFGIRVVHSR</sequence>
<reference evidence="2 3" key="1">
    <citation type="journal article" date="2008" name="Proc. Natl. Acad. Sci. U.S.A.">
        <title>Niche adaptation and genome expansion in the chlorophyll d-producing cyanobacterium Acaryochloris marina.</title>
        <authorList>
            <person name="Swingley W.D."/>
            <person name="Chen M."/>
            <person name="Cheung P.C."/>
            <person name="Conrad A.L."/>
            <person name="Dejesa L.C."/>
            <person name="Hao J."/>
            <person name="Honchak B.M."/>
            <person name="Karbach L.E."/>
            <person name="Kurdoglu A."/>
            <person name="Lahiri S."/>
            <person name="Mastrian S.D."/>
            <person name="Miyashita H."/>
            <person name="Page L."/>
            <person name="Ramakrishna P."/>
            <person name="Satoh S."/>
            <person name="Sattley W.M."/>
            <person name="Shimada Y."/>
            <person name="Taylor H.L."/>
            <person name="Tomo T."/>
            <person name="Tsuchiya T."/>
            <person name="Wang Z.T."/>
            <person name="Raymond J."/>
            <person name="Mimuro M."/>
            <person name="Blankenship R.E."/>
            <person name="Touchman J.W."/>
        </authorList>
    </citation>
    <scope>NUCLEOTIDE SEQUENCE [LARGE SCALE GENOMIC DNA]</scope>
    <source>
        <strain evidence="3">MBIC 11017</strain>
        <plasmid evidence="3">Plasmid pREB1</plasmid>
    </source>
</reference>
<accession>A8ZKV6</accession>
<evidence type="ECO:0000256" key="1">
    <source>
        <dbReference type="SAM" id="Phobius"/>
    </source>
</evidence>
<dbReference type="OrthoDB" id="529867at2"/>
<dbReference type="EMBL" id="CP000838">
    <property type="protein sequence ID" value="ABW31424.1"/>
    <property type="molecule type" value="Genomic_DNA"/>
</dbReference>
<dbReference type="Proteomes" id="UP000000268">
    <property type="component" value="Plasmid pREB1"/>
</dbReference>
<dbReference type="KEGG" id="amr:AM1_A0306"/>
<gene>
    <name evidence="2" type="ordered locus">AM1_A0306</name>
</gene>
<dbReference type="RefSeq" id="WP_012166799.1">
    <property type="nucleotide sequence ID" value="NC_009926.1"/>
</dbReference>
<dbReference type="AlphaFoldDB" id="A8ZKV6"/>
<evidence type="ECO:0008006" key="4">
    <source>
        <dbReference type="Google" id="ProtNLM"/>
    </source>
</evidence>
<organism evidence="2 3">
    <name type="scientific">Acaryochloris marina (strain MBIC 11017)</name>
    <dbReference type="NCBI Taxonomy" id="329726"/>
    <lineage>
        <taxon>Bacteria</taxon>
        <taxon>Bacillati</taxon>
        <taxon>Cyanobacteriota</taxon>
        <taxon>Cyanophyceae</taxon>
        <taxon>Acaryochloridales</taxon>
        <taxon>Acaryochloridaceae</taxon>
        <taxon>Acaryochloris</taxon>
    </lineage>
</organism>